<reference evidence="3" key="1">
    <citation type="journal article" date="2017" name="Genome Announc.">
        <title>Complete Genome Sequence of Mycobacterium stephanolepidis.</title>
        <authorList>
            <person name="Fukano H."/>
            <person name="Yoshida M."/>
            <person name="Katayama Y."/>
            <person name="Omatsu T."/>
            <person name="Mizutani T."/>
            <person name="Kurata O."/>
            <person name="Wada S."/>
            <person name="Hoshino Y."/>
        </authorList>
    </citation>
    <scope>NUCLEOTIDE SEQUENCE [LARGE SCALE GENOMIC DNA]</scope>
    <source>
        <strain evidence="3">NJB0901</strain>
    </source>
</reference>
<dbReference type="GO" id="GO:0046503">
    <property type="term" value="P:glycerolipid catabolic process"/>
    <property type="evidence" value="ECO:0007669"/>
    <property type="project" value="TreeGrafter"/>
</dbReference>
<dbReference type="Pfam" id="PF00561">
    <property type="entry name" value="Abhydrolase_1"/>
    <property type="match status" value="1"/>
</dbReference>
<dbReference type="InterPro" id="IPR029058">
    <property type="entry name" value="AB_hydrolase_fold"/>
</dbReference>
<gene>
    <name evidence="2" type="ORF">MSTE_04028</name>
</gene>
<evidence type="ECO:0000313" key="2">
    <source>
        <dbReference type="EMBL" id="BAX99326.1"/>
    </source>
</evidence>
<evidence type="ECO:0000259" key="1">
    <source>
        <dbReference type="Pfam" id="PF00561"/>
    </source>
</evidence>
<organism evidence="2 3">
    <name type="scientific">[Mycobacterium] stephanolepidis</name>
    <dbReference type="NCBI Taxonomy" id="1520670"/>
    <lineage>
        <taxon>Bacteria</taxon>
        <taxon>Bacillati</taxon>
        <taxon>Actinomycetota</taxon>
        <taxon>Actinomycetes</taxon>
        <taxon>Mycobacteriales</taxon>
        <taxon>Mycobacteriaceae</taxon>
        <taxon>Mycobacteroides</taxon>
    </lineage>
</organism>
<dbReference type="AlphaFoldDB" id="A0A1Z4F293"/>
<dbReference type="InterPro" id="IPR000073">
    <property type="entry name" value="AB_hydrolase_1"/>
</dbReference>
<dbReference type="PANTHER" id="PTHR43433:SF5">
    <property type="entry name" value="AB HYDROLASE-1 DOMAIN-CONTAINING PROTEIN"/>
    <property type="match status" value="1"/>
</dbReference>
<dbReference type="InterPro" id="IPR050471">
    <property type="entry name" value="AB_hydrolase"/>
</dbReference>
<reference evidence="2 3" key="2">
    <citation type="journal article" date="2017" name="Int. J. Syst. Evol. Microbiol.">
        <title>Mycobacterium stephanolepidis sp. nov., a rapidly growing species related to Mycobacterium chelonae, isolated from marine teleost fish, Stephanolepis cirrhifer.</title>
        <authorList>
            <person name="Fukano H."/>
            <person name="Wada S."/>
            <person name="Kurata O."/>
            <person name="Katayama K."/>
            <person name="Fujiwara N."/>
            <person name="Hoshino Y."/>
        </authorList>
    </citation>
    <scope>NUCLEOTIDE SEQUENCE [LARGE SCALE GENOMIC DNA]</scope>
    <source>
        <strain evidence="2 3">NJB0901</strain>
    </source>
</reference>
<dbReference type="Gene3D" id="3.40.50.1820">
    <property type="entry name" value="alpha/beta hydrolase"/>
    <property type="match status" value="1"/>
</dbReference>
<keyword evidence="3" id="KW-1185">Reference proteome</keyword>
<dbReference type="GO" id="GO:0004806">
    <property type="term" value="F:triacylglycerol lipase activity"/>
    <property type="evidence" value="ECO:0007669"/>
    <property type="project" value="TreeGrafter"/>
</dbReference>
<evidence type="ECO:0000313" key="3">
    <source>
        <dbReference type="Proteomes" id="UP000217954"/>
    </source>
</evidence>
<dbReference type="EMBL" id="AP018165">
    <property type="protein sequence ID" value="BAX99326.1"/>
    <property type="molecule type" value="Genomic_DNA"/>
</dbReference>
<proteinExistence type="predicted"/>
<dbReference type="PANTHER" id="PTHR43433">
    <property type="entry name" value="HYDROLASE, ALPHA/BETA FOLD FAMILY PROTEIN"/>
    <property type="match status" value="1"/>
</dbReference>
<feature type="domain" description="AB hydrolase-1" evidence="1">
    <location>
        <begin position="33"/>
        <end position="292"/>
    </location>
</feature>
<dbReference type="KEGG" id="mste:MSTE_04028"/>
<dbReference type="Proteomes" id="UP000217954">
    <property type="component" value="Chromosome"/>
</dbReference>
<protein>
    <submittedName>
        <fullName evidence="2">Putative lipase/esterase LipG</fullName>
    </submittedName>
</protein>
<dbReference type="RefSeq" id="WP_096503797.1">
    <property type="nucleotide sequence ID" value="NZ_AP018165.1"/>
</dbReference>
<name>A0A1Z4F293_9MYCO</name>
<sequence length="323" mass="35500">MVPLSSEVPTRSGVARNGDIELFYEDLGNPADPAVILVMGVAAQLPMWPDGFCRQLLDRGYRVIRFDNRDCGLSTKLDGHKAPGSVQRRVVRYAFGLGSEVPYTLIDMAEDVRTLIDHLELDTVHIAGASMGGMIVQVFAGTYPERVNSVGIIYSATGRPFSRLPSWELIKTAMIAPGKNATAEEWLEFEVNNGIVYNGPDNLPPPPPPPQELRQRILAHRARSDYKVGTVRQFDAILGTGSLLRFTRAIAAPTVVIHGRNDPLVPYQNGRVVAKNIRNSRFALIEGMGHDLPEPVWEPVTSELLATFDRGASRSRGTACRTD</sequence>
<dbReference type="SUPFAM" id="SSF53474">
    <property type="entry name" value="alpha/beta-Hydrolases"/>
    <property type="match status" value="1"/>
</dbReference>
<accession>A0A1Z4F293</accession>
<dbReference type="OrthoDB" id="8957634at2"/>